<dbReference type="GO" id="GO:0005794">
    <property type="term" value="C:Golgi apparatus"/>
    <property type="evidence" value="ECO:0007669"/>
    <property type="project" value="TreeGrafter"/>
</dbReference>
<evidence type="ECO:0000313" key="4">
    <source>
        <dbReference type="Proteomes" id="UP000092993"/>
    </source>
</evidence>
<dbReference type="EMBL" id="LUGG01000001">
    <property type="protein sequence ID" value="OBZ79017.1"/>
    <property type="molecule type" value="Genomic_DNA"/>
</dbReference>
<name>A0A1C7MQN2_GRIFR</name>
<feature type="transmembrane region" description="Helical" evidence="2">
    <location>
        <begin position="241"/>
        <end position="262"/>
    </location>
</feature>
<keyword evidence="4" id="KW-1185">Reference proteome</keyword>
<feature type="transmembrane region" description="Helical" evidence="2">
    <location>
        <begin position="333"/>
        <end position="351"/>
    </location>
</feature>
<feature type="transmembrane region" description="Helical" evidence="2">
    <location>
        <begin position="176"/>
        <end position="197"/>
    </location>
</feature>
<keyword evidence="2" id="KW-0472">Membrane</keyword>
<feature type="transmembrane region" description="Helical" evidence="2">
    <location>
        <begin position="209"/>
        <end position="229"/>
    </location>
</feature>
<reference evidence="3 4" key="1">
    <citation type="submission" date="2016-03" db="EMBL/GenBank/DDBJ databases">
        <title>Whole genome sequencing of Grifola frondosa 9006-11.</title>
        <authorList>
            <person name="Min B."/>
            <person name="Park H."/>
            <person name="Kim J.-G."/>
            <person name="Cho H."/>
            <person name="Oh Y.-L."/>
            <person name="Kong W.-S."/>
            <person name="Choi I.-G."/>
        </authorList>
    </citation>
    <scope>NUCLEOTIDE SEQUENCE [LARGE SCALE GENOMIC DNA]</scope>
    <source>
        <strain evidence="3 4">9006-11</strain>
    </source>
</reference>
<evidence type="ECO:0000313" key="3">
    <source>
        <dbReference type="EMBL" id="OBZ79017.1"/>
    </source>
</evidence>
<dbReference type="Proteomes" id="UP000092993">
    <property type="component" value="Unassembled WGS sequence"/>
</dbReference>
<feature type="transmembrane region" description="Helical" evidence="2">
    <location>
        <begin position="274"/>
        <end position="298"/>
    </location>
</feature>
<keyword evidence="2" id="KW-0812">Transmembrane</keyword>
<feature type="transmembrane region" description="Helical" evidence="2">
    <location>
        <begin position="371"/>
        <end position="392"/>
    </location>
</feature>
<accession>A0A1C7MQN2</accession>
<evidence type="ECO:0000256" key="1">
    <source>
        <dbReference type="SAM" id="MobiDB-lite"/>
    </source>
</evidence>
<dbReference type="InterPro" id="IPR040410">
    <property type="entry name" value="UPF0658_Golgi"/>
</dbReference>
<gene>
    <name evidence="3" type="ORF">A0H81_00538</name>
</gene>
<dbReference type="OMA" id="IYTEFGW"/>
<feature type="region of interest" description="Disordered" evidence="1">
    <location>
        <begin position="1"/>
        <end position="37"/>
    </location>
</feature>
<feature type="transmembrane region" description="Helical" evidence="2">
    <location>
        <begin position="304"/>
        <end position="321"/>
    </location>
</feature>
<evidence type="ECO:0000256" key="2">
    <source>
        <dbReference type="SAM" id="Phobius"/>
    </source>
</evidence>
<dbReference type="PANTHER" id="PTHR34391:SF2">
    <property type="entry name" value="TRP C-TERMINAL DOMAIN-CONTAINING PROTEIN"/>
    <property type="match status" value="1"/>
</dbReference>
<comment type="caution">
    <text evidence="3">The sequence shown here is derived from an EMBL/GenBank/DDBJ whole genome shotgun (WGS) entry which is preliminary data.</text>
</comment>
<sequence length="436" mass="49428">MPPQLNPISQYPYPSATPQQGPHSEEDEEIKAPYDDLIDQYATPYGHSAHKTYAVDPTSLNLAEGRHGRSPSFPLSQKQSYSTDVAVKDAKHIDDFEMDRPELGYPPTTLKEEKPSRNCWTLIPDSIACRLYLLTVLVETAIDLAIEGDIFLRFQEAEEGQDNALSNDMASRKMPVYLSVFAMAHVFQFAMALDAVYARNTLQFISLSIFNAIFLVYAIIQIGEITYAIPASTTGISNIPIHTLVIVIPIVISVAELAYIALGWKIYTEFGWKIFLCLVKFDLFFWVGFSVQFIWLVLNNTHDAEFYLTCAAFPLSIVVLIEGHLAARHENKWMMITFLTGCAGAMVYFMYKLIKVLRFHTTDTFVDVWKTLTTFSVLAIVILIITFIFACLMMRNFGRGLKNQLSKNKDIKLQRGKSQYIHRGPMSTHPNRMSID</sequence>
<keyword evidence="2" id="KW-1133">Transmembrane helix</keyword>
<protein>
    <submittedName>
        <fullName evidence="3">Uncharacterized protein</fullName>
    </submittedName>
</protein>
<dbReference type="OrthoDB" id="2448307at2759"/>
<dbReference type="AlphaFoldDB" id="A0A1C7MQN2"/>
<dbReference type="PANTHER" id="PTHR34391">
    <property type="entry name" value="UPF0658 GOLGI APPARATUS MEMBRANE PROTEIN C1952.10C-RELATED"/>
    <property type="match status" value="1"/>
</dbReference>
<organism evidence="3 4">
    <name type="scientific">Grifola frondosa</name>
    <name type="common">Maitake</name>
    <name type="synonym">Polyporus frondosus</name>
    <dbReference type="NCBI Taxonomy" id="5627"/>
    <lineage>
        <taxon>Eukaryota</taxon>
        <taxon>Fungi</taxon>
        <taxon>Dikarya</taxon>
        <taxon>Basidiomycota</taxon>
        <taxon>Agaricomycotina</taxon>
        <taxon>Agaricomycetes</taxon>
        <taxon>Polyporales</taxon>
        <taxon>Grifolaceae</taxon>
        <taxon>Grifola</taxon>
    </lineage>
</organism>
<proteinExistence type="predicted"/>